<dbReference type="OrthoDB" id="10264242at2759"/>
<feature type="active site" description="Amidino-cysteine intermediate" evidence="8">
    <location>
        <position position="352"/>
    </location>
</feature>
<accession>A0A8H3G6X9</accession>
<dbReference type="InterPro" id="IPR033195">
    <property type="entry name" value="AmidinoTrfase"/>
</dbReference>
<evidence type="ECO:0000256" key="4">
    <source>
        <dbReference type="ARBA" id="ARBA00016069"/>
    </source>
</evidence>
<evidence type="ECO:0000256" key="6">
    <source>
        <dbReference type="ARBA" id="ARBA00031403"/>
    </source>
</evidence>
<evidence type="ECO:0000256" key="8">
    <source>
        <dbReference type="PIRSR" id="PIRSR633195-1"/>
    </source>
</evidence>
<dbReference type="PANTHER" id="PTHR10488:SF1">
    <property type="entry name" value="GLYCINE AMIDINOTRANSFERASE, MITOCHONDRIAL"/>
    <property type="match status" value="1"/>
</dbReference>
<dbReference type="Proteomes" id="UP000664534">
    <property type="component" value="Unassembled WGS sequence"/>
</dbReference>
<dbReference type="GO" id="GO:0005758">
    <property type="term" value="C:mitochondrial intermembrane space"/>
    <property type="evidence" value="ECO:0007669"/>
    <property type="project" value="TreeGrafter"/>
</dbReference>
<comment type="caution">
    <text evidence="9">The sequence shown here is derived from an EMBL/GenBank/DDBJ whole genome shotgun (WGS) entry which is preliminary data.</text>
</comment>
<evidence type="ECO:0000256" key="5">
    <source>
        <dbReference type="ARBA" id="ARBA00022679"/>
    </source>
</evidence>
<dbReference type="CDD" id="cd21113">
    <property type="entry name" value="amidinotransferase-like"/>
    <property type="match status" value="1"/>
</dbReference>
<gene>
    <name evidence="9" type="ORF">IMSHALPRED_000493</name>
</gene>
<dbReference type="UniPathway" id="UPA00104">
    <property type="reaction ID" value="UER00579"/>
</dbReference>
<feature type="active site" evidence="8">
    <location>
        <position position="245"/>
    </location>
</feature>
<evidence type="ECO:0000256" key="1">
    <source>
        <dbReference type="ARBA" id="ARBA00004858"/>
    </source>
</evidence>
<dbReference type="PANTHER" id="PTHR10488">
    <property type="entry name" value="GLYCINE AMIDINOTRANSFERASE, MITOCHONDRIAL"/>
    <property type="match status" value="1"/>
</dbReference>
<keyword evidence="10" id="KW-1185">Reference proteome</keyword>
<protein>
    <recommendedName>
        <fullName evidence="4">Glycine amidinotransferase, mitochondrial</fullName>
        <ecNumber evidence="3">2.1.4.1</ecNumber>
    </recommendedName>
    <alternativeName>
        <fullName evidence="6">L-arginine:glycine amidinotransferase</fullName>
    </alternativeName>
    <alternativeName>
        <fullName evidence="7">Transamidinase</fullName>
    </alternativeName>
</protein>
<dbReference type="GO" id="GO:0015068">
    <property type="term" value="F:glycine amidinotransferase activity"/>
    <property type="evidence" value="ECO:0007669"/>
    <property type="project" value="UniProtKB-EC"/>
</dbReference>
<comment type="similarity">
    <text evidence="2">Belongs to the amidinotransferase family.</text>
</comment>
<dbReference type="GO" id="GO:0006601">
    <property type="term" value="P:creatine biosynthetic process"/>
    <property type="evidence" value="ECO:0007669"/>
    <property type="project" value="UniProtKB-UniPathway"/>
</dbReference>
<evidence type="ECO:0000256" key="3">
    <source>
        <dbReference type="ARBA" id="ARBA00012351"/>
    </source>
</evidence>
<keyword evidence="5" id="KW-0808">Transferase</keyword>
<name>A0A8H3G6X9_9LECA</name>
<dbReference type="SUPFAM" id="SSF55909">
    <property type="entry name" value="Pentein"/>
    <property type="match status" value="1"/>
</dbReference>
<organism evidence="9 10">
    <name type="scientific">Imshaugia aleurites</name>
    <dbReference type="NCBI Taxonomy" id="172621"/>
    <lineage>
        <taxon>Eukaryota</taxon>
        <taxon>Fungi</taxon>
        <taxon>Dikarya</taxon>
        <taxon>Ascomycota</taxon>
        <taxon>Pezizomycotina</taxon>
        <taxon>Lecanoromycetes</taxon>
        <taxon>OSLEUM clade</taxon>
        <taxon>Lecanoromycetidae</taxon>
        <taxon>Lecanorales</taxon>
        <taxon>Lecanorineae</taxon>
        <taxon>Parmeliaceae</taxon>
        <taxon>Imshaugia</taxon>
    </lineage>
</organism>
<evidence type="ECO:0000313" key="9">
    <source>
        <dbReference type="EMBL" id="CAF9937653.1"/>
    </source>
</evidence>
<proteinExistence type="inferred from homology"/>
<dbReference type="EMBL" id="CAJPDT010000101">
    <property type="protein sequence ID" value="CAF9937653.1"/>
    <property type="molecule type" value="Genomic_DNA"/>
</dbReference>
<evidence type="ECO:0000313" key="10">
    <source>
        <dbReference type="Proteomes" id="UP000664534"/>
    </source>
</evidence>
<feature type="active site" evidence="8">
    <location>
        <position position="196"/>
    </location>
</feature>
<dbReference type="EC" id="2.1.4.1" evidence="3"/>
<evidence type="ECO:0000256" key="2">
    <source>
        <dbReference type="ARBA" id="ARBA00006943"/>
    </source>
</evidence>
<reference evidence="9" key="1">
    <citation type="submission" date="2021-03" db="EMBL/GenBank/DDBJ databases">
        <authorList>
            <person name="Tagirdzhanova G."/>
        </authorList>
    </citation>
    <scope>NUCLEOTIDE SEQUENCE</scope>
</reference>
<evidence type="ECO:0000256" key="7">
    <source>
        <dbReference type="ARBA" id="ARBA00033346"/>
    </source>
</evidence>
<dbReference type="AlphaFoldDB" id="A0A8H3G6X9"/>
<dbReference type="Gene3D" id="3.75.10.10">
    <property type="entry name" value="L-arginine/glycine Amidinotransferase, Chain A"/>
    <property type="match status" value="1"/>
</dbReference>
<sequence>MVSVPTHLVSADTEWSPLRSVIVGHAADSCFPTAPPHMIKATMPEEHFASFRPKNRFPASLLDRADAEVRQFVQILRDHGVLVYRPKAIDWFAEGGYTAAMPRDGLITVGNTVIEACFAWECRHREIELGFSEILADLEKDPVVRVVRAPKVERPDALYEGIRGFGQKDAVNGEVNGTHTVHSHEWAINNARPAFDAADFLRFGKTIVGQLSNVTNQKGVDYLRSAVPEGYSVELLDVTDEHAMHIDATILPLRQRLLIYNPERVSKRALQKLDLFKDWELHAYPYQPAPRENPPRYMTSGWLLMNVFSLDEKKVVVEAGDVEFAEYIRKLGMEPIPCPFQHVNSIGGSFHCTTVDLVRQGT</sequence>
<comment type="pathway">
    <text evidence="1">Amine and polyamine biosynthesis; creatine biosynthesis; creatine from L-arginine and glycine: step 1/2.</text>
</comment>